<dbReference type="AlphaFoldDB" id="A0A059KR84"/>
<dbReference type="STRING" id="34103.SAMN05421778_11463"/>
<gene>
    <name evidence="1" type="ORF">X805_04950</name>
</gene>
<reference evidence="1 2" key="1">
    <citation type="journal article" date="2014" name="FEMS Microbiol. Ecol.">
        <title>Sphaerotilus natans encrusted with nanoball-shaped Fe(III) oxide minerals formed by nitrate-reducing mixotrophic Fe(II) oxidation.</title>
        <authorList>
            <person name="Park S."/>
            <person name="Kim D.H."/>
            <person name="Lee J.H."/>
            <person name="Hur H.G."/>
        </authorList>
    </citation>
    <scope>NUCLEOTIDE SEQUENCE [LARGE SCALE GENOMIC DNA]</scope>
    <source>
        <strain evidence="1 2">DSM 6575</strain>
    </source>
</reference>
<dbReference type="EMBL" id="AZRA01000010">
    <property type="protein sequence ID" value="KDB53941.1"/>
    <property type="molecule type" value="Genomic_DNA"/>
</dbReference>
<name>A0A059KR84_9BURK</name>
<proteinExistence type="predicted"/>
<organism evidence="1 2">
    <name type="scientific">Sphaerotilus natans subsp. natans DSM 6575</name>
    <dbReference type="NCBI Taxonomy" id="1286631"/>
    <lineage>
        <taxon>Bacteria</taxon>
        <taxon>Pseudomonadati</taxon>
        <taxon>Pseudomonadota</taxon>
        <taxon>Betaproteobacteria</taxon>
        <taxon>Burkholderiales</taxon>
        <taxon>Sphaerotilaceae</taxon>
        <taxon>Sphaerotilus</taxon>
    </lineage>
</organism>
<comment type="caution">
    <text evidence="1">The sequence shown here is derived from an EMBL/GenBank/DDBJ whole genome shotgun (WGS) entry which is preliminary data.</text>
</comment>
<evidence type="ECO:0000313" key="2">
    <source>
        <dbReference type="Proteomes" id="UP000026714"/>
    </source>
</evidence>
<keyword evidence="2" id="KW-1185">Reference proteome</keyword>
<accession>A0A059KR84</accession>
<evidence type="ECO:0000313" key="1">
    <source>
        <dbReference type="EMBL" id="KDB53941.1"/>
    </source>
</evidence>
<sequence length="163" mass="17082">MSVFTSLLSVLGGVVRQAAPASAVVYLGRAAALPETSVAINLELGDSRLHKSYLGDIVTWITDLDIEIAAQALPRVDESADHAADAVLELLWPALQWAQIRAALAPLGVTGYCNAQGDSVDVAQALRRTTASGTAPTGRISLQISLMHHTVANTLTPYSDPPA</sequence>
<protein>
    <submittedName>
        <fullName evidence="1">Uncharacterized protein</fullName>
    </submittedName>
</protein>
<dbReference type="RefSeq" id="WP_037477842.1">
    <property type="nucleotide sequence ID" value="NZ_AZRA01000010.1"/>
</dbReference>
<dbReference type="Proteomes" id="UP000026714">
    <property type="component" value="Unassembled WGS sequence"/>
</dbReference>